<evidence type="ECO:0000256" key="1">
    <source>
        <dbReference type="ARBA" id="ARBA00004196"/>
    </source>
</evidence>
<keyword evidence="3" id="KW-0732">Signal</keyword>
<dbReference type="PANTHER" id="PTHR46847:SF1">
    <property type="entry name" value="D-ALLOSE-BINDING PERIPLASMIC PROTEIN-RELATED"/>
    <property type="match status" value="1"/>
</dbReference>
<accession>A0A2T0BHE7</accession>
<dbReference type="GO" id="GO:0030246">
    <property type="term" value="F:carbohydrate binding"/>
    <property type="evidence" value="ECO:0007669"/>
    <property type="project" value="UniProtKB-ARBA"/>
</dbReference>
<proteinExistence type="inferred from homology"/>
<evidence type="ECO:0000256" key="3">
    <source>
        <dbReference type="ARBA" id="ARBA00022729"/>
    </source>
</evidence>
<dbReference type="Gene3D" id="3.40.50.2300">
    <property type="match status" value="2"/>
</dbReference>
<dbReference type="PROSITE" id="PS51257">
    <property type="entry name" value="PROKAR_LIPOPROTEIN"/>
    <property type="match status" value="1"/>
</dbReference>
<gene>
    <name evidence="5" type="primary">rbsB_2</name>
    <name evidence="5" type="ORF">CLVI_10770</name>
</gene>
<dbReference type="Pfam" id="PF13407">
    <property type="entry name" value="Peripla_BP_4"/>
    <property type="match status" value="1"/>
</dbReference>
<dbReference type="RefSeq" id="WP_106059094.1">
    <property type="nucleotide sequence ID" value="NZ_PVXQ01000008.1"/>
</dbReference>
<comment type="subcellular location">
    <subcellularLocation>
        <location evidence="1">Cell envelope</location>
    </subcellularLocation>
</comment>
<evidence type="ECO:0000256" key="2">
    <source>
        <dbReference type="ARBA" id="ARBA00007639"/>
    </source>
</evidence>
<evidence type="ECO:0000259" key="4">
    <source>
        <dbReference type="Pfam" id="PF13407"/>
    </source>
</evidence>
<organism evidence="5 6">
    <name type="scientific">Clostridium vincentii</name>
    <dbReference type="NCBI Taxonomy" id="52704"/>
    <lineage>
        <taxon>Bacteria</taxon>
        <taxon>Bacillati</taxon>
        <taxon>Bacillota</taxon>
        <taxon>Clostridia</taxon>
        <taxon>Eubacteriales</taxon>
        <taxon>Clostridiaceae</taxon>
        <taxon>Clostridium</taxon>
    </lineage>
</organism>
<comment type="caution">
    <text evidence="5">The sequence shown here is derived from an EMBL/GenBank/DDBJ whole genome shotgun (WGS) entry which is preliminary data.</text>
</comment>
<sequence>MKKNLIKRTLSLIAISTMGFGLVSCGTSGESSDKKSIAFIPPTMVSSFYEQTIAGAKEKAEELGYEVSVTAPQKEDDYEGLLKNVEDSITKGVSAIAICTTDDKTMAVAVEKANAANIPVIIFNSQSEVEGTDVYSYVGYDQRKAGESVAEYLGTKYKDTKFKVGVLEGLPGVFTENREGGFLEKMKEYSNIEIVATQAANWEREKGMNAATNMYQANSSINVFYGLSDEMALGAAQACKSLALTDVLTIGIDGNPNTLSDIADGICTASVYTNPHKIGEETIVDCDKAINGEEIENKMHEIETIIVDKENVSEYLK</sequence>
<dbReference type="SUPFAM" id="SSF53822">
    <property type="entry name" value="Periplasmic binding protein-like I"/>
    <property type="match status" value="1"/>
</dbReference>
<dbReference type="Proteomes" id="UP000239471">
    <property type="component" value="Unassembled WGS sequence"/>
</dbReference>
<evidence type="ECO:0000313" key="5">
    <source>
        <dbReference type="EMBL" id="PRR83278.1"/>
    </source>
</evidence>
<dbReference type="EMBL" id="PVXQ01000008">
    <property type="protein sequence ID" value="PRR83278.1"/>
    <property type="molecule type" value="Genomic_DNA"/>
</dbReference>
<comment type="similarity">
    <text evidence="2">Belongs to the bacterial solute-binding protein 2 family.</text>
</comment>
<keyword evidence="6" id="KW-1185">Reference proteome</keyword>
<protein>
    <submittedName>
        <fullName evidence="5">D-ribose-binding periplasmic protein</fullName>
    </submittedName>
</protein>
<dbReference type="PANTHER" id="PTHR46847">
    <property type="entry name" value="D-ALLOSE-BINDING PERIPLASMIC PROTEIN-RELATED"/>
    <property type="match status" value="1"/>
</dbReference>
<dbReference type="AlphaFoldDB" id="A0A2T0BHE7"/>
<reference evidence="5 6" key="1">
    <citation type="submission" date="2018-03" db="EMBL/GenBank/DDBJ databases">
        <title>Genome sequence of Clostridium vincentii DSM 10228.</title>
        <authorList>
            <person name="Poehlein A."/>
            <person name="Daniel R."/>
        </authorList>
    </citation>
    <scope>NUCLEOTIDE SEQUENCE [LARGE SCALE GENOMIC DNA]</scope>
    <source>
        <strain evidence="5 6">DSM 10228</strain>
    </source>
</reference>
<dbReference type="OrthoDB" id="9814427at2"/>
<evidence type="ECO:0000313" key="6">
    <source>
        <dbReference type="Proteomes" id="UP000239471"/>
    </source>
</evidence>
<dbReference type="InterPro" id="IPR025997">
    <property type="entry name" value="SBP_2_dom"/>
</dbReference>
<dbReference type="CDD" id="cd01536">
    <property type="entry name" value="PBP1_ABC_sugar_binding-like"/>
    <property type="match status" value="1"/>
</dbReference>
<feature type="domain" description="Periplasmic binding protein" evidence="4">
    <location>
        <begin position="37"/>
        <end position="294"/>
    </location>
</feature>
<dbReference type="GO" id="GO:0030313">
    <property type="term" value="C:cell envelope"/>
    <property type="evidence" value="ECO:0007669"/>
    <property type="project" value="UniProtKB-SubCell"/>
</dbReference>
<dbReference type="InterPro" id="IPR028082">
    <property type="entry name" value="Peripla_BP_I"/>
</dbReference>
<name>A0A2T0BHE7_9CLOT</name>